<gene>
    <name evidence="1" type="ORF">SAMN05892877_101186</name>
</gene>
<dbReference type="RefSeq" id="WP_097135533.1">
    <property type="nucleotide sequence ID" value="NZ_OBQD01000001.1"/>
</dbReference>
<evidence type="ECO:0000313" key="1">
    <source>
        <dbReference type="EMBL" id="SOC35102.1"/>
    </source>
</evidence>
<name>A0A285TZV5_9HYPH</name>
<reference evidence="1 2" key="1">
    <citation type="submission" date="2017-08" db="EMBL/GenBank/DDBJ databases">
        <authorList>
            <person name="de Groot N.N."/>
        </authorList>
    </citation>
    <scope>NUCLEOTIDE SEQUENCE [LARGE SCALE GENOMIC DNA]</scope>
    <source>
        <strain evidence="1 2">JC85</strain>
    </source>
</reference>
<evidence type="ECO:0000313" key="2">
    <source>
        <dbReference type="Proteomes" id="UP000219167"/>
    </source>
</evidence>
<protein>
    <submittedName>
        <fullName evidence="1">Uncharacterized protein</fullName>
    </submittedName>
</protein>
<keyword evidence="2" id="KW-1185">Reference proteome</keyword>
<dbReference type="OrthoDB" id="8084279at2"/>
<dbReference type="Proteomes" id="UP000219167">
    <property type="component" value="Unassembled WGS sequence"/>
</dbReference>
<sequence length="69" mass="7731">MNASMMELKVNAIRCDVGLSVAEKIMRLERLRNAAFAIRSTDGAGRHAIEYGWCQDVHLVEIELKKLSA</sequence>
<dbReference type="AlphaFoldDB" id="A0A285TZV5"/>
<accession>A0A285TZV5</accession>
<organism evidence="1 2">
    <name type="scientific">Rhizobium subbaraonis</name>
    <dbReference type="NCBI Taxonomy" id="908946"/>
    <lineage>
        <taxon>Bacteria</taxon>
        <taxon>Pseudomonadati</taxon>
        <taxon>Pseudomonadota</taxon>
        <taxon>Alphaproteobacteria</taxon>
        <taxon>Hyphomicrobiales</taxon>
        <taxon>Rhizobiaceae</taxon>
        <taxon>Rhizobium/Agrobacterium group</taxon>
        <taxon>Rhizobium</taxon>
    </lineage>
</organism>
<dbReference type="EMBL" id="OBQD01000001">
    <property type="protein sequence ID" value="SOC35102.1"/>
    <property type="molecule type" value="Genomic_DNA"/>
</dbReference>
<proteinExistence type="predicted"/>